<protein>
    <submittedName>
        <fullName evidence="1">Uncharacterized protein</fullName>
    </submittedName>
</protein>
<comment type="caution">
    <text evidence="1">The sequence shown here is derived from an EMBL/GenBank/DDBJ whole genome shotgun (WGS) entry which is preliminary data.</text>
</comment>
<dbReference type="AlphaFoldDB" id="A0AAE0BA27"/>
<evidence type="ECO:0000313" key="2">
    <source>
        <dbReference type="Proteomes" id="UP001190700"/>
    </source>
</evidence>
<name>A0AAE0BA27_9CHLO</name>
<organism evidence="1 2">
    <name type="scientific">Cymbomonas tetramitiformis</name>
    <dbReference type="NCBI Taxonomy" id="36881"/>
    <lineage>
        <taxon>Eukaryota</taxon>
        <taxon>Viridiplantae</taxon>
        <taxon>Chlorophyta</taxon>
        <taxon>Pyramimonadophyceae</taxon>
        <taxon>Pyramimonadales</taxon>
        <taxon>Pyramimonadaceae</taxon>
        <taxon>Cymbomonas</taxon>
    </lineage>
</organism>
<accession>A0AAE0BA27</accession>
<sequence length="186" mass="21160">MGAQDVHSVRSQPFVSRLPAGCRREAIQRAESLSKNPGPVLDTLVGLSKKNESLQADTSYQTFCFNVDGHDIRPTICQALRMSGLTSMADFDSQYVFLPMSVLHMRTWLLCTKWDESLRSIMDRYLMLVTDAVQPEKADLIIYKSLPMPFFKNKKPWEMYDVVESTTSFVQGAVPPPWTDMRSLCQ</sequence>
<proteinExistence type="predicted"/>
<gene>
    <name evidence="1" type="ORF">CYMTET_57037</name>
</gene>
<dbReference type="Proteomes" id="UP001190700">
    <property type="component" value="Unassembled WGS sequence"/>
</dbReference>
<evidence type="ECO:0000313" key="1">
    <source>
        <dbReference type="EMBL" id="KAK3232621.1"/>
    </source>
</evidence>
<dbReference type="EMBL" id="LGRX02035940">
    <property type="protein sequence ID" value="KAK3232621.1"/>
    <property type="molecule type" value="Genomic_DNA"/>
</dbReference>
<reference evidence="1 2" key="1">
    <citation type="journal article" date="2015" name="Genome Biol. Evol.">
        <title>Comparative Genomics of a Bacterivorous Green Alga Reveals Evolutionary Causalities and Consequences of Phago-Mixotrophic Mode of Nutrition.</title>
        <authorList>
            <person name="Burns J.A."/>
            <person name="Paasch A."/>
            <person name="Narechania A."/>
            <person name="Kim E."/>
        </authorList>
    </citation>
    <scope>NUCLEOTIDE SEQUENCE [LARGE SCALE GENOMIC DNA]</scope>
    <source>
        <strain evidence="1 2">PLY_AMNH</strain>
    </source>
</reference>
<keyword evidence="2" id="KW-1185">Reference proteome</keyword>